<comment type="caution">
    <text evidence="1">The sequence shown here is derived from an EMBL/GenBank/DDBJ whole genome shotgun (WGS) entry which is preliminary data.</text>
</comment>
<name>A0A9N9C5I3_9GLOM</name>
<proteinExistence type="predicted"/>
<reference evidence="1" key="1">
    <citation type="submission" date="2021-06" db="EMBL/GenBank/DDBJ databases">
        <authorList>
            <person name="Kallberg Y."/>
            <person name="Tangrot J."/>
            <person name="Rosling A."/>
        </authorList>
    </citation>
    <scope>NUCLEOTIDE SEQUENCE</scope>
    <source>
        <strain evidence="1">IN212</strain>
    </source>
</reference>
<keyword evidence="2" id="KW-1185">Reference proteome</keyword>
<dbReference type="Proteomes" id="UP000789396">
    <property type="component" value="Unassembled WGS sequence"/>
</dbReference>
<dbReference type="OrthoDB" id="421226at2759"/>
<organism evidence="1 2">
    <name type="scientific">Racocetra fulgida</name>
    <dbReference type="NCBI Taxonomy" id="60492"/>
    <lineage>
        <taxon>Eukaryota</taxon>
        <taxon>Fungi</taxon>
        <taxon>Fungi incertae sedis</taxon>
        <taxon>Mucoromycota</taxon>
        <taxon>Glomeromycotina</taxon>
        <taxon>Glomeromycetes</taxon>
        <taxon>Diversisporales</taxon>
        <taxon>Gigasporaceae</taxon>
        <taxon>Racocetra</taxon>
    </lineage>
</organism>
<accession>A0A9N9C5I3</accession>
<feature type="non-terminal residue" evidence="1">
    <location>
        <position position="56"/>
    </location>
</feature>
<gene>
    <name evidence="1" type="ORF">RFULGI_LOCUS6190</name>
</gene>
<evidence type="ECO:0000313" key="1">
    <source>
        <dbReference type="EMBL" id="CAG8589924.1"/>
    </source>
</evidence>
<dbReference type="AlphaFoldDB" id="A0A9N9C5I3"/>
<dbReference type="EMBL" id="CAJVPZ010007739">
    <property type="protein sequence ID" value="CAG8589924.1"/>
    <property type="molecule type" value="Genomic_DNA"/>
</dbReference>
<protein>
    <submittedName>
        <fullName evidence="1">19918_t:CDS:1</fullName>
    </submittedName>
</protein>
<evidence type="ECO:0000313" key="2">
    <source>
        <dbReference type="Proteomes" id="UP000789396"/>
    </source>
</evidence>
<sequence length="56" mass="6392">MLEILDIRSDDMATADVTVKQPYPKFDLALMEKLAITCPHIRILRLNFNMVGLNSD</sequence>